<dbReference type="KEGG" id="eha:Ethha_0364"/>
<name>E6U817_ETHHY</name>
<dbReference type="AlphaFoldDB" id="E6U817"/>
<dbReference type="InterPro" id="IPR058532">
    <property type="entry name" value="YjbR/MT2646/Rv2570-like"/>
</dbReference>
<dbReference type="PANTHER" id="PTHR35145:SF1">
    <property type="entry name" value="CYTOPLASMIC PROTEIN"/>
    <property type="match status" value="1"/>
</dbReference>
<proteinExistence type="predicted"/>
<reference evidence="1 2" key="1">
    <citation type="submission" date="2010-12" db="EMBL/GenBank/DDBJ databases">
        <title>Complete sequence of Ethanoligenens harbinense YUAN-3.</title>
        <authorList>
            <person name="Lucas S."/>
            <person name="Copeland A."/>
            <person name="Lapidus A."/>
            <person name="Cheng J.-F."/>
            <person name="Bruce D."/>
            <person name="Goodwin L."/>
            <person name="Pitluck S."/>
            <person name="Chertkov O."/>
            <person name="Misra M."/>
            <person name="Detter J.C."/>
            <person name="Han C."/>
            <person name="Tapia R."/>
            <person name="Land M."/>
            <person name="Hauser L."/>
            <person name="Jeffries C."/>
            <person name="Kyrpides N."/>
            <person name="Ivanova N."/>
            <person name="Mikhailova N."/>
            <person name="Wang A."/>
            <person name="Mouttaki H."/>
            <person name="He Z."/>
            <person name="Zhou J."/>
            <person name="Hemme C.L."/>
            <person name="Woyke T."/>
        </authorList>
    </citation>
    <scope>NUCLEOTIDE SEQUENCE [LARGE SCALE GENOMIC DNA]</scope>
    <source>
        <strain evidence="2">DSM 18485 / JCM 12961 / CGMCC 1.5033 / YUAN-3</strain>
    </source>
</reference>
<dbReference type="RefSeq" id="WP_013484330.1">
    <property type="nucleotide sequence ID" value="NC_014828.1"/>
</dbReference>
<dbReference type="Proteomes" id="UP000001551">
    <property type="component" value="Chromosome"/>
</dbReference>
<dbReference type="Gene3D" id="3.90.1150.30">
    <property type="match status" value="1"/>
</dbReference>
<organism evidence="1 2">
    <name type="scientific">Ethanoligenens harbinense (strain DSM 18485 / JCM 12961 / CGMCC 1.5033 / YUAN-3)</name>
    <dbReference type="NCBI Taxonomy" id="663278"/>
    <lineage>
        <taxon>Bacteria</taxon>
        <taxon>Bacillati</taxon>
        <taxon>Bacillota</taxon>
        <taxon>Clostridia</taxon>
        <taxon>Eubacteriales</taxon>
        <taxon>Oscillospiraceae</taxon>
        <taxon>Ethanoligenens</taxon>
    </lineage>
</organism>
<dbReference type="Pfam" id="PF04237">
    <property type="entry name" value="YjbR"/>
    <property type="match status" value="1"/>
</dbReference>
<dbReference type="EMBL" id="CP002400">
    <property type="protein sequence ID" value="ADU25949.1"/>
    <property type="molecule type" value="Genomic_DNA"/>
</dbReference>
<gene>
    <name evidence="1" type="ordered locus">Ethha_0364</name>
</gene>
<protein>
    <recommendedName>
        <fullName evidence="3">DNA-binding protein</fullName>
    </recommendedName>
</protein>
<evidence type="ECO:0000313" key="1">
    <source>
        <dbReference type="EMBL" id="ADU25949.1"/>
    </source>
</evidence>
<dbReference type="PANTHER" id="PTHR35145">
    <property type="entry name" value="CYTOPLASMIC PROTEIN-RELATED"/>
    <property type="match status" value="1"/>
</dbReference>
<accession>E6U817</accession>
<dbReference type="SUPFAM" id="SSF142906">
    <property type="entry name" value="YjbR-like"/>
    <property type="match status" value="1"/>
</dbReference>
<evidence type="ECO:0000313" key="2">
    <source>
        <dbReference type="Proteomes" id="UP000001551"/>
    </source>
</evidence>
<dbReference type="InterPro" id="IPR038056">
    <property type="entry name" value="YjbR-like_sf"/>
</dbReference>
<dbReference type="STRING" id="663278.Ethha_0364"/>
<dbReference type="eggNOG" id="COG2315">
    <property type="taxonomic scope" value="Bacteria"/>
</dbReference>
<keyword evidence="2" id="KW-1185">Reference proteome</keyword>
<evidence type="ECO:0008006" key="3">
    <source>
        <dbReference type="Google" id="ProtNLM"/>
    </source>
</evidence>
<dbReference type="HOGENOM" id="CLU_105851_1_1_9"/>
<dbReference type="InterPro" id="IPR007351">
    <property type="entry name" value="YjbR"/>
</dbReference>
<sequence length="118" mass="13783">MPYPWLDEYLLSKMDVTKDYKEEWSATRYFVGGKMFAMQGGDKTGKPVFTMKLEPMYGDFLRRTHPDIVPGYHMNKVHWNSLYLDGVVPDDVVREMADQSYQIVLQALSRKIQKEIIG</sequence>